<dbReference type="SUPFAM" id="SSF52096">
    <property type="entry name" value="ClpP/crotonase"/>
    <property type="match status" value="1"/>
</dbReference>
<keyword evidence="2" id="KW-1185">Reference proteome</keyword>
<sequence length="183" mass="20483">MGYGMCLMDVYEGDIVKGDADKIASRIEKLAKIDPSTRTGMIQIQSNGGDVEEAMRIGRLLRKNKIQVLVPMNAHCYSSCVLLLAGGVGRFAAGEIGIHSFYSLSSQKPGADYDREEQLYADTEKSIRTYLREMRVPGYLMDAMLQVPSSRLEILELDKLQEYGLFSVDPVFNQYLKANNLDK</sequence>
<dbReference type="Proteomes" id="UP000239181">
    <property type="component" value="Unassembled WGS sequence"/>
</dbReference>
<gene>
    <name evidence="1" type="ORF">CQW29_10385</name>
</gene>
<organism evidence="1 2">
    <name type="scientific">Pantoea coffeiphila</name>
    <dbReference type="NCBI Taxonomy" id="1465635"/>
    <lineage>
        <taxon>Bacteria</taxon>
        <taxon>Pseudomonadati</taxon>
        <taxon>Pseudomonadota</taxon>
        <taxon>Gammaproteobacteria</taxon>
        <taxon>Enterobacterales</taxon>
        <taxon>Erwiniaceae</taxon>
        <taxon>Pantoea</taxon>
    </lineage>
</organism>
<reference evidence="1 2" key="1">
    <citation type="submission" date="2017-10" db="EMBL/GenBank/DDBJ databases">
        <title>Draft genome of two endophytic bacteria isolated from 'guarana' Paullinia cupana (Mart.) Ducke.</title>
        <authorList>
            <person name="Siqueira K.A."/>
            <person name="Liotti R.G."/>
            <person name="Mendes T.A."/>
            <person name="Soares M.A."/>
        </authorList>
    </citation>
    <scope>NUCLEOTIDE SEQUENCE [LARGE SCALE GENOMIC DNA]</scope>
    <source>
        <strain evidence="1 2">342</strain>
    </source>
</reference>
<name>A0A2S9IC84_9GAMM</name>
<accession>A0A2S9IC84</accession>
<dbReference type="AlphaFoldDB" id="A0A2S9IC84"/>
<dbReference type="EMBL" id="PDET01000006">
    <property type="protein sequence ID" value="PRD15409.1"/>
    <property type="molecule type" value="Genomic_DNA"/>
</dbReference>
<dbReference type="InterPro" id="IPR029045">
    <property type="entry name" value="ClpP/crotonase-like_dom_sf"/>
</dbReference>
<protein>
    <recommendedName>
        <fullName evidence="3">Clp protease</fullName>
    </recommendedName>
</protein>
<evidence type="ECO:0000313" key="1">
    <source>
        <dbReference type="EMBL" id="PRD15409.1"/>
    </source>
</evidence>
<comment type="caution">
    <text evidence="1">The sequence shown here is derived from an EMBL/GenBank/DDBJ whole genome shotgun (WGS) entry which is preliminary data.</text>
</comment>
<proteinExistence type="predicted"/>
<evidence type="ECO:0008006" key="3">
    <source>
        <dbReference type="Google" id="ProtNLM"/>
    </source>
</evidence>
<evidence type="ECO:0000313" key="2">
    <source>
        <dbReference type="Proteomes" id="UP000239181"/>
    </source>
</evidence>
<dbReference type="Gene3D" id="3.90.226.10">
    <property type="entry name" value="2-enoyl-CoA Hydratase, Chain A, domain 1"/>
    <property type="match status" value="1"/>
</dbReference>